<dbReference type="EMBL" id="ML211433">
    <property type="protein sequence ID" value="TFK82964.1"/>
    <property type="molecule type" value="Genomic_DNA"/>
</dbReference>
<evidence type="ECO:0000313" key="1">
    <source>
        <dbReference type="EMBL" id="TFK82964.1"/>
    </source>
</evidence>
<accession>A0A5C3P036</accession>
<proteinExistence type="predicted"/>
<evidence type="ECO:0000313" key="2">
    <source>
        <dbReference type="Proteomes" id="UP000308197"/>
    </source>
</evidence>
<dbReference type="Proteomes" id="UP000308197">
    <property type="component" value="Unassembled WGS sequence"/>
</dbReference>
<reference evidence="1 2" key="1">
    <citation type="journal article" date="2019" name="Nat. Ecol. Evol.">
        <title>Megaphylogeny resolves global patterns of mushroom evolution.</title>
        <authorList>
            <person name="Varga T."/>
            <person name="Krizsan K."/>
            <person name="Foldi C."/>
            <person name="Dima B."/>
            <person name="Sanchez-Garcia M."/>
            <person name="Sanchez-Ramirez S."/>
            <person name="Szollosi G.J."/>
            <person name="Szarkandi J.G."/>
            <person name="Papp V."/>
            <person name="Albert L."/>
            <person name="Andreopoulos W."/>
            <person name="Angelini C."/>
            <person name="Antonin V."/>
            <person name="Barry K.W."/>
            <person name="Bougher N.L."/>
            <person name="Buchanan P."/>
            <person name="Buyck B."/>
            <person name="Bense V."/>
            <person name="Catcheside P."/>
            <person name="Chovatia M."/>
            <person name="Cooper J."/>
            <person name="Damon W."/>
            <person name="Desjardin D."/>
            <person name="Finy P."/>
            <person name="Geml J."/>
            <person name="Haridas S."/>
            <person name="Hughes K."/>
            <person name="Justo A."/>
            <person name="Karasinski D."/>
            <person name="Kautmanova I."/>
            <person name="Kiss B."/>
            <person name="Kocsube S."/>
            <person name="Kotiranta H."/>
            <person name="LaButti K.M."/>
            <person name="Lechner B.E."/>
            <person name="Liimatainen K."/>
            <person name="Lipzen A."/>
            <person name="Lukacs Z."/>
            <person name="Mihaltcheva S."/>
            <person name="Morgado L.N."/>
            <person name="Niskanen T."/>
            <person name="Noordeloos M.E."/>
            <person name="Ohm R.A."/>
            <person name="Ortiz-Santana B."/>
            <person name="Ovrebo C."/>
            <person name="Racz N."/>
            <person name="Riley R."/>
            <person name="Savchenko A."/>
            <person name="Shiryaev A."/>
            <person name="Soop K."/>
            <person name="Spirin V."/>
            <person name="Szebenyi C."/>
            <person name="Tomsovsky M."/>
            <person name="Tulloss R.E."/>
            <person name="Uehling J."/>
            <person name="Grigoriev I.V."/>
            <person name="Vagvolgyi C."/>
            <person name="Papp T."/>
            <person name="Martin F.M."/>
            <person name="Miettinen O."/>
            <person name="Hibbett D.S."/>
            <person name="Nagy L.G."/>
        </authorList>
    </citation>
    <scope>NUCLEOTIDE SEQUENCE [LARGE SCALE GENOMIC DNA]</scope>
    <source>
        <strain evidence="1 2">HHB13444</strain>
    </source>
</reference>
<name>A0A5C3P036_9APHY</name>
<gene>
    <name evidence="1" type="ORF">K466DRAFT_279707</name>
</gene>
<organism evidence="1 2">
    <name type="scientific">Polyporus arcularius HHB13444</name>
    <dbReference type="NCBI Taxonomy" id="1314778"/>
    <lineage>
        <taxon>Eukaryota</taxon>
        <taxon>Fungi</taxon>
        <taxon>Dikarya</taxon>
        <taxon>Basidiomycota</taxon>
        <taxon>Agaricomycotina</taxon>
        <taxon>Agaricomycetes</taxon>
        <taxon>Polyporales</taxon>
        <taxon>Polyporaceae</taxon>
        <taxon>Polyporus</taxon>
    </lineage>
</organism>
<dbReference type="AlphaFoldDB" id="A0A5C3P036"/>
<dbReference type="InParanoid" id="A0A5C3P036"/>
<keyword evidence="2" id="KW-1185">Reference proteome</keyword>
<sequence>MECCCTPLYTLLLCACSDVRVQSYNHPDFSSAFQHAVDTPPRPPLHRPHPNSPILAAPWPAPPLRALRLRLSVFKPKFNCAPCDPHRHSDIRVWRIAPVGPGLRSSSTSFVCEC</sequence>
<protein>
    <submittedName>
        <fullName evidence="1">Uncharacterized protein</fullName>
    </submittedName>
</protein>